<feature type="region of interest" description="Disordered" evidence="1">
    <location>
        <begin position="141"/>
        <end position="175"/>
    </location>
</feature>
<evidence type="ECO:0000313" key="2">
    <source>
        <dbReference type="EMBL" id="KAG5279389.1"/>
    </source>
</evidence>
<dbReference type="Proteomes" id="UP000823561">
    <property type="component" value="Chromosome 6"/>
</dbReference>
<organism evidence="2 3">
    <name type="scientific">Alosa alosa</name>
    <name type="common">allis shad</name>
    <dbReference type="NCBI Taxonomy" id="278164"/>
    <lineage>
        <taxon>Eukaryota</taxon>
        <taxon>Metazoa</taxon>
        <taxon>Chordata</taxon>
        <taxon>Craniata</taxon>
        <taxon>Vertebrata</taxon>
        <taxon>Euteleostomi</taxon>
        <taxon>Actinopterygii</taxon>
        <taxon>Neopterygii</taxon>
        <taxon>Teleostei</taxon>
        <taxon>Clupei</taxon>
        <taxon>Clupeiformes</taxon>
        <taxon>Clupeoidei</taxon>
        <taxon>Clupeidae</taxon>
        <taxon>Alosa</taxon>
    </lineage>
</organism>
<feature type="compositionally biased region" description="Low complexity" evidence="1">
    <location>
        <begin position="141"/>
        <end position="152"/>
    </location>
</feature>
<protein>
    <submittedName>
        <fullName evidence="2">Uncharacterized protein</fullName>
    </submittedName>
</protein>
<dbReference type="EMBL" id="JADWDJ010000006">
    <property type="protein sequence ID" value="KAG5279389.1"/>
    <property type="molecule type" value="Genomic_DNA"/>
</dbReference>
<feature type="compositionally biased region" description="Basic and acidic residues" evidence="1">
    <location>
        <begin position="68"/>
        <end position="79"/>
    </location>
</feature>
<reference evidence="2" key="1">
    <citation type="submission" date="2020-10" db="EMBL/GenBank/DDBJ databases">
        <title>Chromosome-scale genome assembly of the Allis shad, Alosa alosa.</title>
        <authorList>
            <person name="Margot Z."/>
            <person name="Christophe K."/>
            <person name="Cabau C."/>
            <person name="Louis A."/>
            <person name="Berthelot C."/>
            <person name="Parey E."/>
            <person name="Roest Crollius H."/>
            <person name="Montfort J."/>
            <person name="Robinson-Rechavi M."/>
            <person name="Bucao C."/>
            <person name="Bouchez O."/>
            <person name="Gislard M."/>
            <person name="Lluch J."/>
            <person name="Milhes M."/>
            <person name="Lampietro C."/>
            <person name="Lopez Roques C."/>
            <person name="Donnadieu C."/>
            <person name="Braasch I."/>
            <person name="Desvignes T."/>
            <person name="Postlethwait J."/>
            <person name="Bobe J."/>
            <person name="Guiguen Y."/>
        </authorList>
    </citation>
    <scope>NUCLEOTIDE SEQUENCE</scope>
    <source>
        <strain evidence="2">M-15738</strain>
        <tissue evidence="2">Blood</tissue>
    </source>
</reference>
<gene>
    <name evidence="2" type="ORF">AALO_G00077270</name>
</gene>
<dbReference type="AlphaFoldDB" id="A0AAV6GX12"/>
<accession>A0AAV6GX12</accession>
<evidence type="ECO:0000313" key="3">
    <source>
        <dbReference type="Proteomes" id="UP000823561"/>
    </source>
</evidence>
<sequence>MAVLSMRTPSQNPLNHPLVEAGLIPPDLAEVLTRPTFQRATRRKVAAKARVITGEEYERLLQEKEQQLAATREAKEQRPRQRRARASTISLGITDPAAASRGAPSCRGRPSSCCILVLPSALTNTTALLAVSSEARSDLSARASSLSSATFSSRKRKRKAPAPVEGKQSLIDYQA</sequence>
<evidence type="ECO:0000256" key="1">
    <source>
        <dbReference type="SAM" id="MobiDB-lite"/>
    </source>
</evidence>
<feature type="region of interest" description="Disordered" evidence="1">
    <location>
        <begin position="68"/>
        <end position="90"/>
    </location>
</feature>
<proteinExistence type="predicted"/>
<comment type="caution">
    <text evidence="2">The sequence shown here is derived from an EMBL/GenBank/DDBJ whole genome shotgun (WGS) entry which is preliminary data.</text>
</comment>
<name>A0AAV6GX12_9TELE</name>
<keyword evidence="3" id="KW-1185">Reference proteome</keyword>